<organism evidence="6 7">
    <name type="scientific">Emiliania huxleyi (strain CCMP1516)</name>
    <dbReference type="NCBI Taxonomy" id="280463"/>
    <lineage>
        <taxon>Eukaryota</taxon>
        <taxon>Haptista</taxon>
        <taxon>Haptophyta</taxon>
        <taxon>Prymnesiophyceae</taxon>
        <taxon>Isochrysidales</taxon>
        <taxon>Noelaerhabdaceae</taxon>
        <taxon>Emiliania</taxon>
    </lineage>
</organism>
<evidence type="ECO:0000256" key="4">
    <source>
        <dbReference type="ARBA" id="ARBA00023242"/>
    </source>
</evidence>
<evidence type="ECO:0000256" key="1">
    <source>
        <dbReference type="ARBA" id="ARBA00004123"/>
    </source>
</evidence>
<evidence type="ECO:0000256" key="3">
    <source>
        <dbReference type="ARBA" id="ARBA00021347"/>
    </source>
</evidence>
<comment type="similarity">
    <text evidence="2">Belongs to the SKP1 family.</text>
</comment>
<dbReference type="PANTHER" id="PTHR20648">
    <property type="entry name" value="ELONGIN-C"/>
    <property type="match status" value="1"/>
</dbReference>
<dbReference type="Proteomes" id="UP000013827">
    <property type="component" value="Unassembled WGS sequence"/>
</dbReference>
<sequence length="99" mass="10979">MDPVKLIASDGTEIILDRQAAMVSGTIKSMLGGPGGYVEQEKGEINFPEISGKTLEQTVQYFYYKLRHTNPSSNHTLPEFKIEPESALELLMAANYLDT</sequence>
<dbReference type="HOGENOM" id="CLU_130038_0_2_1"/>
<dbReference type="FunFam" id="3.30.710.10:FF:000035">
    <property type="entry name" value="Elongin C transcription elongation factor"/>
    <property type="match status" value="1"/>
</dbReference>
<evidence type="ECO:0000313" key="7">
    <source>
        <dbReference type="Proteomes" id="UP000013827"/>
    </source>
</evidence>
<dbReference type="InterPro" id="IPR001232">
    <property type="entry name" value="SKP1-like"/>
</dbReference>
<reference evidence="7" key="1">
    <citation type="journal article" date="2013" name="Nature">
        <title>Pan genome of the phytoplankton Emiliania underpins its global distribution.</title>
        <authorList>
            <person name="Read B.A."/>
            <person name="Kegel J."/>
            <person name="Klute M.J."/>
            <person name="Kuo A."/>
            <person name="Lefebvre S.C."/>
            <person name="Maumus F."/>
            <person name="Mayer C."/>
            <person name="Miller J."/>
            <person name="Monier A."/>
            <person name="Salamov A."/>
            <person name="Young J."/>
            <person name="Aguilar M."/>
            <person name="Claverie J.M."/>
            <person name="Frickenhaus S."/>
            <person name="Gonzalez K."/>
            <person name="Herman E.K."/>
            <person name="Lin Y.C."/>
            <person name="Napier J."/>
            <person name="Ogata H."/>
            <person name="Sarno A.F."/>
            <person name="Shmutz J."/>
            <person name="Schroeder D."/>
            <person name="de Vargas C."/>
            <person name="Verret F."/>
            <person name="von Dassow P."/>
            <person name="Valentin K."/>
            <person name="Van de Peer Y."/>
            <person name="Wheeler G."/>
            <person name="Dacks J.B."/>
            <person name="Delwiche C.F."/>
            <person name="Dyhrman S.T."/>
            <person name="Glockner G."/>
            <person name="John U."/>
            <person name="Richards T."/>
            <person name="Worden A.Z."/>
            <person name="Zhang X."/>
            <person name="Grigoriev I.V."/>
            <person name="Allen A.E."/>
            <person name="Bidle K."/>
            <person name="Borodovsky M."/>
            <person name="Bowler C."/>
            <person name="Brownlee C."/>
            <person name="Cock J.M."/>
            <person name="Elias M."/>
            <person name="Gladyshev V.N."/>
            <person name="Groth M."/>
            <person name="Guda C."/>
            <person name="Hadaegh A."/>
            <person name="Iglesias-Rodriguez M.D."/>
            <person name="Jenkins J."/>
            <person name="Jones B.M."/>
            <person name="Lawson T."/>
            <person name="Leese F."/>
            <person name="Lindquist E."/>
            <person name="Lobanov A."/>
            <person name="Lomsadze A."/>
            <person name="Malik S.B."/>
            <person name="Marsh M.E."/>
            <person name="Mackinder L."/>
            <person name="Mock T."/>
            <person name="Mueller-Roeber B."/>
            <person name="Pagarete A."/>
            <person name="Parker M."/>
            <person name="Probert I."/>
            <person name="Quesneville H."/>
            <person name="Raines C."/>
            <person name="Rensing S.A."/>
            <person name="Riano-Pachon D.M."/>
            <person name="Richier S."/>
            <person name="Rokitta S."/>
            <person name="Shiraiwa Y."/>
            <person name="Soanes D.M."/>
            <person name="van der Giezen M."/>
            <person name="Wahlund T.M."/>
            <person name="Williams B."/>
            <person name="Wilson W."/>
            <person name="Wolfe G."/>
            <person name="Wurch L.L."/>
        </authorList>
    </citation>
    <scope>NUCLEOTIDE SEQUENCE</scope>
</reference>
<protein>
    <recommendedName>
        <fullName evidence="3">Elongin-C</fullName>
    </recommendedName>
</protein>
<keyword evidence="7" id="KW-1185">Reference proteome</keyword>
<reference evidence="6" key="2">
    <citation type="submission" date="2024-10" db="UniProtKB">
        <authorList>
            <consortium name="EnsemblProtists"/>
        </authorList>
    </citation>
    <scope>IDENTIFICATION</scope>
</reference>
<dbReference type="KEGG" id="ehx:EMIHUDRAFT_425739"/>
<dbReference type="CDD" id="cd18321">
    <property type="entry name" value="BTB_POZ_EloC"/>
    <property type="match status" value="1"/>
</dbReference>
<comment type="subcellular location">
    <subcellularLocation>
        <location evidence="1">Nucleus</location>
    </subcellularLocation>
</comment>
<dbReference type="eggNOG" id="KOG3473">
    <property type="taxonomic scope" value="Eukaryota"/>
</dbReference>
<dbReference type="PaxDb" id="2903-EOD41703"/>
<dbReference type="SMART" id="SM00512">
    <property type="entry name" value="Skp1"/>
    <property type="match status" value="1"/>
</dbReference>
<dbReference type="RefSeq" id="XP_005794132.1">
    <property type="nucleotide sequence ID" value="XM_005794075.1"/>
</dbReference>
<evidence type="ECO:0000259" key="5">
    <source>
        <dbReference type="Pfam" id="PF03931"/>
    </source>
</evidence>
<dbReference type="InterPro" id="IPR039948">
    <property type="entry name" value="ELC1"/>
</dbReference>
<dbReference type="GO" id="GO:0006511">
    <property type="term" value="P:ubiquitin-dependent protein catabolic process"/>
    <property type="evidence" value="ECO:0007669"/>
    <property type="project" value="InterPro"/>
</dbReference>
<dbReference type="AlphaFoldDB" id="A0A0D3L118"/>
<dbReference type="GO" id="GO:0005634">
    <property type="term" value="C:nucleus"/>
    <property type="evidence" value="ECO:0007669"/>
    <property type="project" value="UniProtKB-SubCell"/>
</dbReference>
<dbReference type="EnsemblProtists" id="EOD41703">
    <property type="protein sequence ID" value="EOD41703"/>
    <property type="gene ID" value="EMIHUDRAFT_425739"/>
</dbReference>
<proteinExistence type="inferred from homology"/>
<evidence type="ECO:0000256" key="2">
    <source>
        <dbReference type="ARBA" id="ARBA00009993"/>
    </source>
</evidence>
<feature type="domain" description="SKP1 component POZ" evidence="5">
    <location>
        <begin position="4"/>
        <end position="65"/>
    </location>
</feature>
<evidence type="ECO:0000313" key="6">
    <source>
        <dbReference type="EnsemblProtists" id="EOD41703"/>
    </source>
</evidence>
<dbReference type="STRING" id="2903.R1E250"/>
<accession>A0A0D3L118</accession>
<dbReference type="OMA" id="AMVSPII"/>
<dbReference type="InterPro" id="IPR011333">
    <property type="entry name" value="SKP1/BTB/POZ_sf"/>
</dbReference>
<dbReference type="Pfam" id="PF03931">
    <property type="entry name" value="Skp1_POZ"/>
    <property type="match status" value="1"/>
</dbReference>
<dbReference type="Gene3D" id="3.30.710.10">
    <property type="entry name" value="Potassium Channel Kv1.1, Chain A"/>
    <property type="match status" value="1"/>
</dbReference>
<dbReference type="InterPro" id="IPR016073">
    <property type="entry name" value="Skp1_comp_POZ"/>
</dbReference>
<dbReference type="GeneID" id="17286973"/>
<name>A0A0D3L118_EMIH1</name>
<dbReference type="SUPFAM" id="SSF54695">
    <property type="entry name" value="POZ domain"/>
    <property type="match status" value="1"/>
</dbReference>
<keyword evidence="4" id="KW-0539">Nucleus</keyword>